<accession>A0A8X6LZU9</accession>
<reference evidence="1" key="1">
    <citation type="submission" date="2020-07" db="EMBL/GenBank/DDBJ databases">
        <title>Multicomponent nature underlies the extraordinary mechanical properties of spider dragline silk.</title>
        <authorList>
            <person name="Kono N."/>
            <person name="Nakamura H."/>
            <person name="Mori M."/>
            <person name="Yoshida Y."/>
            <person name="Ohtoshi R."/>
            <person name="Malay A.D."/>
            <person name="Moran D.A.P."/>
            <person name="Tomita M."/>
            <person name="Numata K."/>
            <person name="Arakawa K."/>
        </authorList>
    </citation>
    <scope>NUCLEOTIDE SEQUENCE</scope>
</reference>
<keyword evidence="2" id="KW-1185">Reference proteome</keyword>
<sequence length="102" mass="11432">MKPSAVRRGRGLEEKESHPRDILHPRELWIPLLTQKDAPHISRTNTGRSRVLGWKLNIDAKPELRVMTEALAVGLSGYITDQREPSNGIAFLLLASDLQPLS</sequence>
<dbReference type="Proteomes" id="UP000887116">
    <property type="component" value="Unassembled WGS sequence"/>
</dbReference>
<evidence type="ECO:0000313" key="1">
    <source>
        <dbReference type="EMBL" id="GFR28060.1"/>
    </source>
</evidence>
<dbReference type="OrthoDB" id="10599539at2759"/>
<dbReference type="AlphaFoldDB" id="A0A8X6LZU9"/>
<name>A0A8X6LZU9_TRICU</name>
<proteinExistence type="predicted"/>
<organism evidence="1 2">
    <name type="scientific">Trichonephila clavata</name>
    <name type="common">Joro spider</name>
    <name type="synonym">Nephila clavata</name>
    <dbReference type="NCBI Taxonomy" id="2740835"/>
    <lineage>
        <taxon>Eukaryota</taxon>
        <taxon>Metazoa</taxon>
        <taxon>Ecdysozoa</taxon>
        <taxon>Arthropoda</taxon>
        <taxon>Chelicerata</taxon>
        <taxon>Arachnida</taxon>
        <taxon>Araneae</taxon>
        <taxon>Araneomorphae</taxon>
        <taxon>Entelegynae</taxon>
        <taxon>Araneoidea</taxon>
        <taxon>Nephilidae</taxon>
        <taxon>Trichonephila</taxon>
    </lineage>
</organism>
<evidence type="ECO:0000313" key="2">
    <source>
        <dbReference type="Proteomes" id="UP000887116"/>
    </source>
</evidence>
<protein>
    <submittedName>
        <fullName evidence="1">Uncharacterized protein</fullName>
    </submittedName>
</protein>
<dbReference type="EMBL" id="BMAO01038975">
    <property type="protein sequence ID" value="GFR28060.1"/>
    <property type="molecule type" value="Genomic_DNA"/>
</dbReference>
<comment type="caution">
    <text evidence="1">The sequence shown here is derived from an EMBL/GenBank/DDBJ whole genome shotgun (WGS) entry which is preliminary data.</text>
</comment>
<gene>
    <name evidence="1" type="ORF">TNCT_7711</name>
</gene>